<dbReference type="Proteomes" id="UP001320609">
    <property type="component" value="Unassembled WGS sequence"/>
</dbReference>
<evidence type="ECO:0000313" key="6">
    <source>
        <dbReference type="EMBL" id="MCH4809910.1"/>
    </source>
</evidence>
<dbReference type="CDD" id="cd00438">
    <property type="entry name" value="cupin_RmlC"/>
    <property type="match status" value="1"/>
</dbReference>
<comment type="pathway">
    <text evidence="5">Carbohydrate biosynthesis; dTDP-L-rhamnose biosynthesis.</text>
</comment>
<reference evidence="6 7" key="1">
    <citation type="submission" date="2022-03" db="EMBL/GenBank/DDBJ databases">
        <title>Genomic signatures underlying metal tolerance in selected Arctic bacterial isolates.</title>
        <authorList>
            <person name="Thomas F.A."/>
            <person name="Venkatachalam S."/>
            <person name="Krishnan K.P."/>
        </authorList>
    </citation>
    <scope>NUCLEOTIDE SEQUENCE [LARGE SCALE GENOMIC DNA]</scope>
    <source>
        <strain evidence="6 7">HM116</strain>
    </source>
</reference>
<dbReference type="PANTHER" id="PTHR21047">
    <property type="entry name" value="DTDP-6-DEOXY-D-GLUCOSE-3,5 EPIMERASE"/>
    <property type="match status" value="1"/>
</dbReference>
<evidence type="ECO:0000256" key="5">
    <source>
        <dbReference type="RuleBase" id="RU364069"/>
    </source>
</evidence>
<gene>
    <name evidence="6" type="primary">rfbC</name>
    <name evidence="6" type="ORF">MLE19_01070</name>
</gene>
<sequence length="182" mass="20439">MKATPLEISDVILFEPRVFGDERGFFFESFNQSQFNKAVGREVAFVQDNHSKSAKGVLRGLHYQMPPHAQGKLVRVVQGEVFDVAVDIRRNSPTFGKWVGALLSADNKHQLWVPEGFAHGFITLSDTAEFLYKTTNLYAPESERAIIWNDPDIGIQWPAELEPKLSGKDSVAPAFKDAEVFE</sequence>
<evidence type="ECO:0000256" key="2">
    <source>
        <dbReference type="ARBA" id="ARBA00001997"/>
    </source>
</evidence>
<evidence type="ECO:0000256" key="4">
    <source>
        <dbReference type="ARBA" id="ARBA00019595"/>
    </source>
</evidence>
<keyword evidence="7" id="KW-1185">Reference proteome</keyword>
<comment type="catalytic activity">
    <reaction evidence="1 5">
        <text>dTDP-4-dehydro-6-deoxy-alpha-D-glucose = dTDP-4-dehydro-beta-L-rhamnose</text>
        <dbReference type="Rhea" id="RHEA:16969"/>
        <dbReference type="ChEBI" id="CHEBI:57649"/>
        <dbReference type="ChEBI" id="CHEBI:62830"/>
        <dbReference type="EC" id="5.1.3.13"/>
    </reaction>
</comment>
<comment type="caution">
    <text evidence="6">The sequence shown here is derived from an EMBL/GenBank/DDBJ whole genome shotgun (WGS) entry which is preliminary data.</text>
</comment>
<keyword evidence="5 6" id="KW-0413">Isomerase</keyword>
<evidence type="ECO:0000313" key="7">
    <source>
        <dbReference type="Proteomes" id="UP001320609"/>
    </source>
</evidence>
<dbReference type="EMBL" id="JAKVTW010000001">
    <property type="protein sequence ID" value="MCH4809910.1"/>
    <property type="molecule type" value="Genomic_DNA"/>
</dbReference>
<evidence type="ECO:0000256" key="3">
    <source>
        <dbReference type="ARBA" id="ARBA00012098"/>
    </source>
</evidence>
<evidence type="ECO:0000256" key="1">
    <source>
        <dbReference type="ARBA" id="ARBA00001298"/>
    </source>
</evidence>
<dbReference type="PANTHER" id="PTHR21047:SF2">
    <property type="entry name" value="THYMIDINE DIPHOSPHO-4-KETO-RHAMNOSE 3,5-EPIMERASE"/>
    <property type="match status" value="1"/>
</dbReference>
<dbReference type="InterPro" id="IPR000888">
    <property type="entry name" value="RmlC-like"/>
</dbReference>
<dbReference type="GO" id="GO:0008830">
    <property type="term" value="F:dTDP-4-dehydrorhamnose 3,5-epimerase activity"/>
    <property type="evidence" value="ECO:0007669"/>
    <property type="project" value="UniProtKB-EC"/>
</dbReference>
<comment type="subunit">
    <text evidence="5">Homodimer.</text>
</comment>
<proteinExistence type="inferred from homology"/>
<organism evidence="6 7">
    <name type="scientific">Vreelandella neptunia</name>
    <dbReference type="NCBI Taxonomy" id="115551"/>
    <lineage>
        <taxon>Bacteria</taxon>
        <taxon>Pseudomonadati</taxon>
        <taxon>Pseudomonadota</taxon>
        <taxon>Gammaproteobacteria</taxon>
        <taxon>Oceanospirillales</taxon>
        <taxon>Halomonadaceae</taxon>
        <taxon>Vreelandella</taxon>
    </lineage>
</organism>
<dbReference type="Gene3D" id="2.60.120.10">
    <property type="entry name" value="Jelly Rolls"/>
    <property type="match status" value="1"/>
</dbReference>
<dbReference type="InterPro" id="IPR011051">
    <property type="entry name" value="RmlC_Cupin_sf"/>
</dbReference>
<name>A0ABS9S1C0_9GAMM</name>
<protein>
    <recommendedName>
        <fullName evidence="4 5">dTDP-4-dehydrorhamnose 3,5-epimerase</fullName>
        <ecNumber evidence="3 5">5.1.3.13</ecNumber>
    </recommendedName>
    <alternativeName>
        <fullName evidence="5">Thymidine diphospho-4-keto-rhamnose 3,5-epimerase</fullName>
    </alternativeName>
</protein>
<dbReference type="RefSeq" id="WP_240716217.1">
    <property type="nucleotide sequence ID" value="NZ_JAKVTW010000001.1"/>
</dbReference>
<comment type="similarity">
    <text evidence="5">Belongs to the dTDP-4-dehydrorhamnose 3,5-epimerase family.</text>
</comment>
<comment type="function">
    <text evidence="2 5">Catalyzes the epimerization of the C3' and C5'positions of dTDP-6-deoxy-D-xylo-4-hexulose, forming dTDP-6-deoxy-L-lyxo-4-hexulose.</text>
</comment>
<dbReference type="SUPFAM" id="SSF51182">
    <property type="entry name" value="RmlC-like cupins"/>
    <property type="match status" value="1"/>
</dbReference>
<dbReference type="NCBIfam" id="TIGR01221">
    <property type="entry name" value="rmlC"/>
    <property type="match status" value="1"/>
</dbReference>
<dbReference type="Pfam" id="PF00908">
    <property type="entry name" value="dTDP_sugar_isom"/>
    <property type="match status" value="1"/>
</dbReference>
<dbReference type="EC" id="5.1.3.13" evidence="3 5"/>
<accession>A0ABS9S1C0</accession>
<dbReference type="InterPro" id="IPR014710">
    <property type="entry name" value="RmlC-like_jellyroll"/>
</dbReference>